<feature type="transmembrane region" description="Helical" evidence="7">
    <location>
        <begin position="76"/>
        <end position="94"/>
    </location>
</feature>
<dbReference type="PANTHER" id="PTHR30269:SF37">
    <property type="entry name" value="MEMBRANE TRANSPORTER PROTEIN"/>
    <property type="match status" value="1"/>
</dbReference>
<keyword evidence="2" id="KW-0813">Transport</keyword>
<protein>
    <recommendedName>
        <fullName evidence="9">Membrane transporter protein</fullName>
    </recommendedName>
</protein>
<sequence>MYDFRKILPFLIVIPLAATVRGFAGLGSGIITMTTFSLLDANLERVSVVLNIVFTVNTVILLYLSSRRTKIVWRRVLFVSVGTTIGIPAGYQFILRYHQLPLFKFFLGIIIIFGSVYFFFPFRFRRKIHPSFGILFGAISGFIAGAFMSGGPPLSLYLYSQMDDPRDMKGVLQATFIISSIVRLVTVGVGKEGFTADVLLTALVVMLPAAVLLY</sequence>
<dbReference type="EMBL" id="LAZR01063917">
    <property type="protein sequence ID" value="KKK58559.1"/>
    <property type="molecule type" value="Genomic_DNA"/>
</dbReference>
<gene>
    <name evidence="8" type="ORF">LCGC14_3043220</name>
</gene>
<feature type="transmembrane region" description="Helical" evidence="7">
    <location>
        <begin position="46"/>
        <end position="64"/>
    </location>
</feature>
<dbReference type="AlphaFoldDB" id="A0A0F8YWW8"/>
<feature type="transmembrane region" description="Helical" evidence="7">
    <location>
        <begin position="170"/>
        <end position="189"/>
    </location>
</feature>
<accession>A0A0F8YWW8</accession>
<feature type="transmembrane region" description="Helical" evidence="7">
    <location>
        <begin position="196"/>
        <end position="213"/>
    </location>
</feature>
<evidence type="ECO:0000256" key="6">
    <source>
        <dbReference type="ARBA" id="ARBA00023136"/>
    </source>
</evidence>
<dbReference type="InterPro" id="IPR052017">
    <property type="entry name" value="TSUP"/>
</dbReference>
<keyword evidence="3" id="KW-1003">Cell membrane</keyword>
<proteinExistence type="predicted"/>
<dbReference type="PANTHER" id="PTHR30269">
    <property type="entry name" value="TRANSMEMBRANE PROTEIN YFCA"/>
    <property type="match status" value="1"/>
</dbReference>
<evidence type="ECO:0000256" key="4">
    <source>
        <dbReference type="ARBA" id="ARBA00022692"/>
    </source>
</evidence>
<dbReference type="GO" id="GO:0005886">
    <property type="term" value="C:plasma membrane"/>
    <property type="evidence" value="ECO:0007669"/>
    <property type="project" value="UniProtKB-SubCell"/>
</dbReference>
<evidence type="ECO:0000256" key="2">
    <source>
        <dbReference type="ARBA" id="ARBA00022448"/>
    </source>
</evidence>
<reference evidence="8" key="1">
    <citation type="journal article" date="2015" name="Nature">
        <title>Complex archaea that bridge the gap between prokaryotes and eukaryotes.</title>
        <authorList>
            <person name="Spang A."/>
            <person name="Saw J.H."/>
            <person name="Jorgensen S.L."/>
            <person name="Zaremba-Niedzwiedzka K."/>
            <person name="Martijn J."/>
            <person name="Lind A.E."/>
            <person name="van Eijk R."/>
            <person name="Schleper C."/>
            <person name="Guy L."/>
            <person name="Ettema T.J."/>
        </authorList>
    </citation>
    <scope>NUCLEOTIDE SEQUENCE</scope>
</reference>
<evidence type="ECO:0000313" key="8">
    <source>
        <dbReference type="EMBL" id="KKK58559.1"/>
    </source>
</evidence>
<evidence type="ECO:0000256" key="3">
    <source>
        <dbReference type="ARBA" id="ARBA00022475"/>
    </source>
</evidence>
<organism evidence="8">
    <name type="scientific">marine sediment metagenome</name>
    <dbReference type="NCBI Taxonomy" id="412755"/>
    <lineage>
        <taxon>unclassified sequences</taxon>
        <taxon>metagenomes</taxon>
        <taxon>ecological metagenomes</taxon>
    </lineage>
</organism>
<feature type="transmembrane region" description="Helical" evidence="7">
    <location>
        <begin position="132"/>
        <end position="150"/>
    </location>
</feature>
<feature type="non-terminal residue" evidence="8">
    <location>
        <position position="214"/>
    </location>
</feature>
<evidence type="ECO:0000256" key="5">
    <source>
        <dbReference type="ARBA" id="ARBA00022989"/>
    </source>
</evidence>
<keyword evidence="6 7" id="KW-0472">Membrane</keyword>
<keyword evidence="4 7" id="KW-0812">Transmembrane</keyword>
<dbReference type="Pfam" id="PF01925">
    <property type="entry name" value="TauE"/>
    <property type="match status" value="1"/>
</dbReference>
<feature type="transmembrane region" description="Helical" evidence="7">
    <location>
        <begin position="100"/>
        <end position="120"/>
    </location>
</feature>
<dbReference type="InterPro" id="IPR002781">
    <property type="entry name" value="TM_pro_TauE-like"/>
</dbReference>
<comment type="subcellular location">
    <subcellularLocation>
        <location evidence="1">Cell membrane</location>
        <topology evidence="1">Multi-pass membrane protein</topology>
    </subcellularLocation>
</comment>
<evidence type="ECO:0000256" key="7">
    <source>
        <dbReference type="SAM" id="Phobius"/>
    </source>
</evidence>
<comment type="caution">
    <text evidence="8">The sequence shown here is derived from an EMBL/GenBank/DDBJ whole genome shotgun (WGS) entry which is preliminary data.</text>
</comment>
<keyword evidence="5 7" id="KW-1133">Transmembrane helix</keyword>
<evidence type="ECO:0000256" key="1">
    <source>
        <dbReference type="ARBA" id="ARBA00004651"/>
    </source>
</evidence>
<evidence type="ECO:0008006" key="9">
    <source>
        <dbReference type="Google" id="ProtNLM"/>
    </source>
</evidence>
<name>A0A0F8YWW8_9ZZZZ</name>